<dbReference type="NCBIfam" id="TIGR00254">
    <property type="entry name" value="GGDEF"/>
    <property type="match status" value="1"/>
</dbReference>
<dbReference type="SMART" id="SM00267">
    <property type="entry name" value="GGDEF"/>
    <property type="match status" value="1"/>
</dbReference>
<sequence>MRSETMAIFRFPRAQGQAERSTSGETPPQGAFDALLRLQATLDIEELLANFTSLISGELSIDGYSYTGPRDSAIHCQSGHTNRHALAYQLMVETEHLGELLVYRARPFTEVESMGLEDMLCLLVYPLRNGLRYQEAIRSSFTDPLTGLGNRSNMLPQIQREISLSHRESRQASLLMIDIDHFKLINDGHGHPSGDQVIVCIADIIRSTVRDFDLVFRYGGEEFAVLLVNTDNSRATHVAERLRKNVDMHTCRLPDGHGVSPTISIGLSSLSRQDTPQTLIERADRALYQAKADGRNCVRDHAL</sequence>
<dbReference type="CDD" id="cd01949">
    <property type="entry name" value="GGDEF"/>
    <property type="match status" value="1"/>
</dbReference>
<keyword evidence="6" id="KW-1185">Reference proteome</keyword>
<organism evidence="5 6">
    <name type="scientific">Acidihalobacter yilgarnensis</name>
    <dbReference type="NCBI Taxonomy" id="2819280"/>
    <lineage>
        <taxon>Bacteria</taxon>
        <taxon>Pseudomonadati</taxon>
        <taxon>Pseudomonadota</taxon>
        <taxon>Gammaproteobacteria</taxon>
        <taxon>Chromatiales</taxon>
        <taxon>Ectothiorhodospiraceae</taxon>
        <taxon>Acidihalobacter</taxon>
    </lineage>
</organism>
<dbReference type="InterPro" id="IPR050469">
    <property type="entry name" value="Diguanylate_Cyclase"/>
</dbReference>
<dbReference type="FunFam" id="3.30.70.270:FF:000001">
    <property type="entry name" value="Diguanylate cyclase domain protein"/>
    <property type="match status" value="1"/>
</dbReference>
<evidence type="ECO:0000256" key="1">
    <source>
        <dbReference type="ARBA" id="ARBA00001946"/>
    </source>
</evidence>
<evidence type="ECO:0000256" key="2">
    <source>
        <dbReference type="ARBA" id="ARBA00012528"/>
    </source>
</evidence>
<dbReference type="GO" id="GO:0043709">
    <property type="term" value="P:cell adhesion involved in single-species biofilm formation"/>
    <property type="evidence" value="ECO:0007669"/>
    <property type="project" value="TreeGrafter"/>
</dbReference>
<comment type="cofactor">
    <cofactor evidence="1">
        <name>Mg(2+)</name>
        <dbReference type="ChEBI" id="CHEBI:18420"/>
    </cofactor>
</comment>
<dbReference type="EMBL" id="CP017415">
    <property type="protein sequence ID" value="AOU98437.1"/>
    <property type="molecule type" value="Genomic_DNA"/>
</dbReference>
<dbReference type="GO" id="GO:0052621">
    <property type="term" value="F:diguanylate cyclase activity"/>
    <property type="evidence" value="ECO:0007669"/>
    <property type="project" value="UniProtKB-EC"/>
</dbReference>
<dbReference type="Pfam" id="PF00990">
    <property type="entry name" value="GGDEF"/>
    <property type="match status" value="1"/>
</dbReference>
<protein>
    <recommendedName>
        <fullName evidence="2">diguanylate cyclase</fullName>
        <ecNumber evidence="2">2.7.7.65</ecNumber>
    </recommendedName>
</protein>
<dbReference type="InterPro" id="IPR029787">
    <property type="entry name" value="Nucleotide_cyclase"/>
</dbReference>
<comment type="catalytic activity">
    <reaction evidence="3">
        <text>2 GTP = 3',3'-c-di-GMP + 2 diphosphate</text>
        <dbReference type="Rhea" id="RHEA:24898"/>
        <dbReference type="ChEBI" id="CHEBI:33019"/>
        <dbReference type="ChEBI" id="CHEBI:37565"/>
        <dbReference type="ChEBI" id="CHEBI:58805"/>
        <dbReference type="EC" id="2.7.7.65"/>
    </reaction>
</comment>
<dbReference type="SUPFAM" id="SSF55073">
    <property type="entry name" value="Nucleotide cyclase"/>
    <property type="match status" value="1"/>
</dbReference>
<proteinExistence type="predicted"/>
<dbReference type="PANTHER" id="PTHR45138:SF9">
    <property type="entry name" value="DIGUANYLATE CYCLASE DGCM-RELATED"/>
    <property type="match status" value="1"/>
</dbReference>
<dbReference type="AlphaFoldDB" id="A0A1D8IPQ7"/>
<name>A0A1D8IPQ7_9GAMM</name>
<gene>
    <name evidence="5" type="ORF">BI364_11150</name>
</gene>
<dbReference type="Proteomes" id="UP000095401">
    <property type="component" value="Chromosome"/>
</dbReference>
<evidence type="ECO:0000313" key="5">
    <source>
        <dbReference type="EMBL" id="AOU98437.1"/>
    </source>
</evidence>
<dbReference type="KEGG" id="aprs:BI364_11150"/>
<dbReference type="GO" id="GO:0005886">
    <property type="term" value="C:plasma membrane"/>
    <property type="evidence" value="ECO:0007669"/>
    <property type="project" value="TreeGrafter"/>
</dbReference>
<accession>A0A1D8IPQ7</accession>
<dbReference type="GO" id="GO:1902201">
    <property type="term" value="P:negative regulation of bacterial-type flagellum-dependent cell motility"/>
    <property type="evidence" value="ECO:0007669"/>
    <property type="project" value="TreeGrafter"/>
</dbReference>
<dbReference type="Gene3D" id="3.30.70.270">
    <property type="match status" value="1"/>
</dbReference>
<evidence type="ECO:0000259" key="4">
    <source>
        <dbReference type="PROSITE" id="PS50887"/>
    </source>
</evidence>
<dbReference type="PANTHER" id="PTHR45138">
    <property type="entry name" value="REGULATORY COMPONENTS OF SENSORY TRANSDUCTION SYSTEM"/>
    <property type="match status" value="1"/>
</dbReference>
<evidence type="ECO:0000256" key="3">
    <source>
        <dbReference type="ARBA" id="ARBA00034247"/>
    </source>
</evidence>
<dbReference type="EC" id="2.7.7.65" evidence="2"/>
<feature type="domain" description="GGDEF" evidence="4">
    <location>
        <begin position="170"/>
        <end position="303"/>
    </location>
</feature>
<dbReference type="InterPro" id="IPR043128">
    <property type="entry name" value="Rev_trsase/Diguanyl_cyclase"/>
</dbReference>
<dbReference type="InterPro" id="IPR000160">
    <property type="entry name" value="GGDEF_dom"/>
</dbReference>
<reference evidence="6" key="1">
    <citation type="submission" date="2016-09" db="EMBL/GenBank/DDBJ databases">
        <title>Acidihalobacter prosperus F5.</title>
        <authorList>
            <person name="Khaleque H.N."/>
            <person name="Ramsay J.P."/>
            <person name="Kaksonen A.H."/>
            <person name="Boxall N.J."/>
            <person name="Watkin E.L.J."/>
        </authorList>
    </citation>
    <scope>NUCLEOTIDE SEQUENCE [LARGE SCALE GENOMIC DNA]</scope>
    <source>
        <strain evidence="6">F5</strain>
    </source>
</reference>
<evidence type="ECO:0000313" key="6">
    <source>
        <dbReference type="Proteomes" id="UP000095401"/>
    </source>
</evidence>
<dbReference type="PROSITE" id="PS50887">
    <property type="entry name" value="GGDEF"/>
    <property type="match status" value="1"/>
</dbReference>